<evidence type="ECO:0000313" key="1">
    <source>
        <dbReference type="EMBL" id="MDT0677504.1"/>
    </source>
</evidence>
<dbReference type="Gene3D" id="1.20.910.10">
    <property type="entry name" value="Heme oxygenase-like"/>
    <property type="match status" value="1"/>
</dbReference>
<dbReference type="RefSeq" id="WP_311503848.1">
    <property type="nucleotide sequence ID" value="NZ_JAVRHK010000009.1"/>
</dbReference>
<proteinExistence type="predicted"/>
<dbReference type="CDD" id="cd19166">
    <property type="entry name" value="HemeO-bac"/>
    <property type="match status" value="1"/>
</dbReference>
<dbReference type="EMBL" id="JAVRHK010000009">
    <property type="protein sequence ID" value="MDT0677504.1"/>
    <property type="molecule type" value="Genomic_DNA"/>
</dbReference>
<keyword evidence="2" id="KW-1185">Reference proteome</keyword>
<dbReference type="Pfam" id="PF01126">
    <property type="entry name" value="Heme_oxygenase"/>
    <property type="match status" value="1"/>
</dbReference>
<comment type="caution">
    <text evidence="1">The sequence shown here is derived from an EMBL/GenBank/DDBJ whole genome shotgun (WGS) entry which is preliminary data.</text>
</comment>
<dbReference type="InterPro" id="IPR016053">
    <property type="entry name" value="Haem_Oase-like"/>
</dbReference>
<gene>
    <name evidence="1" type="ORF">RM539_13030</name>
</gene>
<dbReference type="InterPro" id="IPR016084">
    <property type="entry name" value="Haem_Oase-like_multi-hlx"/>
</dbReference>
<organism evidence="1 2">
    <name type="scientific">Autumnicola musiva</name>
    <dbReference type="NCBI Taxonomy" id="3075589"/>
    <lineage>
        <taxon>Bacteria</taxon>
        <taxon>Pseudomonadati</taxon>
        <taxon>Bacteroidota</taxon>
        <taxon>Flavobacteriia</taxon>
        <taxon>Flavobacteriales</taxon>
        <taxon>Flavobacteriaceae</taxon>
        <taxon>Autumnicola</taxon>
    </lineage>
</organism>
<evidence type="ECO:0000313" key="2">
    <source>
        <dbReference type="Proteomes" id="UP001262582"/>
    </source>
</evidence>
<dbReference type="SUPFAM" id="SSF48613">
    <property type="entry name" value="Heme oxygenase-like"/>
    <property type="match status" value="1"/>
</dbReference>
<name>A0ABU3D7J4_9FLAO</name>
<reference evidence="1 2" key="1">
    <citation type="submission" date="2023-09" db="EMBL/GenBank/DDBJ databases">
        <authorList>
            <person name="Rey-Velasco X."/>
        </authorList>
    </citation>
    <scope>NUCLEOTIDE SEQUENCE [LARGE SCALE GENOMIC DNA]</scope>
    <source>
        <strain evidence="1 2">F117</strain>
    </source>
</reference>
<dbReference type="Proteomes" id="UP001262582">
    <property type="component" value="Unassembled WGS sequence"/>
</dbReference>
<sequence>MLNNLREATAVLHEQLEKENAANLIMDHNITLEQYRELLFQNYIAYYIAEKQISSQLSHYQESKHRALEQDLRALGIPREIPQSLAMEFYCNSKAEAYGAAYVVEGSVMGGMLIAKNLQKCPGLSEIKTHHFFNGKRDNIKSWRGFVKKLEESRFNKQEVVEATNKAKETFLFFSKAFKQPLPVT</sequence>
<protein>
    <submittedName>
        <fullName evidence="1">Biliverdin-producing heme oxygenase</fullName>
    </submittedName>
</protein>
<accession>A0ABU3D7J4</accession>